<evidence type="ECO:0000256" key="8">
    <source>
        <dbReference type="ARBA" id="ARBA00023136"/>
    </source>
</evidence>
<reference evidence="11 12" key="1">
    <citation type="journal article" date="2016" name="Sci. Rep.">
        <title>Metabolic traits of an uncultured archaeal lineage -MSBL1- from brine pools of the Red Sea.</title>
        <authorList>
            <person name="Mwirichia R."/>
            <person name="Alam I."/>
            <person name="Rashid M."/>
            <person name="Vinu M."/>
            <person name="Ba-Alawi W."/>
            <person name="Anthony Kamau A."/>
            <person name="Kamanda Ngugi D."/>
            <person name="Goker M."/>
            <person name="Klenk H.P."/>
            <person name="Bajic V."/>
            <person name="Stingl U."/>
        </authorList>
    </citation>
    <scope>NUCLEOTIDE SEQUENCE [LARGE SCALE GENOMIC DNA]</scope>
    <source>
        <strain evidence="11">SCGC-AAA261C02</strain>
    </source>
</reference>
<evidence type="ECO:0000256" key="6">
    <source>
        <dbReference type="ARBA" id="ARBA00022692"/>
    </source>
</evidence>
<sequence>MRTSKTIIIFVVLGGLLFAFLVLPIVNIFVEQFTLRLPAFVNAATDPIVLKAVGLSLFAAFLSVLIAFGLGVPLAYLLARKKFRGKGIIEGIIDLPMAIPHTVAGIALLAVLGSGGIIGGTTEPFLKFEAALPGIVGAMLFVSAPFMINSAREGFQSVDPHLENVARNLGASEWQAFQKVSFPLAFPHIFSGAVMTWARAISEFSAVILLVGFFPMIAPGLIWSRFYSSGLGAAMAVAVLLLLVVLPTFIILRYWRGRLLAKY</sequence>
<feature type="transmembrane region" description="Helical" evidence="9">
    <location>
        <begin position="98"/>
        <end position="118"/>
    </location>
</feature>
<dbReference type="AlphaFoldDB" id="A0A133V273"/>
<dbReference type="PANTHER" id="PTHR30183">
    <property type="entry name" value="MOLYBDENUM TRANSPORT SYSTEM PERMEASE PROTEIN MODB"/>
    <property type="match status" value="1"/>
</dbReference>
<comment type="similarity">
    <text evidence="2 9">Belongs to the binding-protein-dependent transport system permease family.</text>
</comment>
<organism evidence="11 12">
    <name type="scientific">candidate division MSBL1 archaeon SCGC-AAA261C02</name>
    <dbReference type="NCBI Taxonomy" id="1698272"/>
    <lineage>
        <taxon>Archaea</taxon>
        <taxon>Methanobacteriati</taxon>
        <taxon>Methanobacteriota</taxon>
        <taxon>candidate division MSBL1</taxon>
    </lineage>
</organism>
<keyword evidence="3 9" id="KW-0813">Transport</keyword>
<keyword evidence="5" id="KW-0500">Molybdenum</keyword>
<keyword evidence="4" id="KW-1003">Cell membrane</keyword>
<dbReference type="SUPFAM" id="SSF161098">
    <property type="entry name" value="MetI-like"/>
    <property type="match status" value="1"/>
</dbReference>
<accession>A0A133V273</accession>
<evidence type="ECO:0000256" key="4">
    <source>
        <dbReference type="ARBA" id="ARBA00022475"/>
    </source>
</evidence>
<dbReference type="InterPro" id="IPR000515">
    <property type="entry name" value="MetI-like"/>
</dbReference>
<proteinExistence type="inferred from homology"/>
<dbReference type="Proteomes" id="UP000070520">
    <property type="component" value="Unassembled WGS sequence"/>
</dbReference>
<dbReference type="GO" id="GO:0005886">
    <property type="term" value="C:plasma membrane"/>
    <property type="evidence" value="ECO:0007669"/>
    <property type="project" value="UniProtKB-SubCell"/>
</dbReference>
<keyword evidence="12" id="KW-1185">Reference proteome</keyword>
<feature type="domain" description="ABC transmembrane type-1" evidence="10">
    <location>
        <begin position="53"/>
        <end position="252"/>
    </location>
</feature>
<feature type="transmembrane region" description="Helical" evidence="9">
    <location>
        <begin position="7"/>
        <end position="30"/>
    </location>
</feature>
<dbReference type="GO" id="GO:0055085">
    <property type="term" value="P:transmembrane transport"/>
    <property type="evidence" value="ECO:0007669"/>
    <property type="project" value="InterPro"/>
</dbReference>
<dbReference type="PANTHER" id="PTHR30183:SF3">
    <property type="entry name" value="MOLYBDENUM TRANSPORT SYSTEM PERMEASE PROTEIN MODB"/>
    <property type="match status" value="1"/>
</dbReference>
<dbReference type="CDD" id="cd06261">
    <property type="entry name" value="TM_PBP2"/>
    <property type="match status" value="1"/>
</dbReference>
<evidence type="ECO:0000256" key="2">
    <source>
        <dbReference type="ARBA" id="ARBA00009306"/>
    </source>
</evidence>
<comment type="caution">
    <text evidence="11">The sequence shown here is derived from an EMBL/GenBank/DDBJ whole genome shotgun (WGS) entry which is preliminary data.</text>
</comment>
<keyword evidence="8 9" id="KW-0472">Membrane</keyword>
<feature type="transmembrane region" description="Helical" evidence="9">
    <location>
        <begin position="204"/>
        <end position="224"/>
    </location>
</feature>
<protein>
    <recommendedName>
        <fullName evidence="10">ABC transmembrane type-1 domain-containing protein</fullName>
    </recommendedName>
</protein>
<evidence type="ECO:0000259" key="10">
    <source>
        <dbReference type="PROSITE" id="PS50928"/>
    </source>
</evidence>
<dbReference type="PROSITE" id="PS50928">
    <property type="entry name" value="ABC_TM1"/>
    <property type="match status" value="1"/>
</dbReference>
<feature type="transmembrane region" description="Helical" evidence="9">
    <location>
        <begin position="230"/>
        <end position="255"/>
    </location>
</feature>
<evidence type="ECO:0000256" key="5">
    <source>
        <dbReference type="ARBA" id="ARBA00022505"/>
    </source>
</evidence>
<evidence type="ECO:0000256" key="1">
    <source>
        <dbReference type="ARBA" id="ARBA00004651"/>
    </source>
</evidence>
<evidence type="ECO:0000313" key="11">
    <source>
        <dbReference type="EMBL" id="KXB00542.1"/>
    </source>
</evidence>
<comment type="subcellular location">
    <subcellularLocation>
        <location evidence="1 9">Cell membrane</location>
        <topology evidence="1 9">Multi-pass membrane protein</topology>
    </subcellularLocation>
</comment>
<dbReference type="EMBL" id="LHXW01000002">
    <property type="protein sequence ID" value="KXB00542.1"/>
    <property type="molecule type" value="Genomic_DNA"/>
</dbReference>
<evidence type="ECO:0000256" key="9">
    <source>
        <dbReference type="RuleBase" id="RU363032"/>
    </source>
</evidence>
<dbReference type="PATRIC" id="fig|1698272.3.peg.65"/>
<evidence type="ECO:0000256" key="7">
    <source>
        <dbReference type="ARBA" id="ARBA00022989"/>
    </source>
</evidence>
<keyword evidence="7 9" id="KW-1133">Transmembrane helix</keyword>
<feature type="transmembrane region" description="Helical" evidence="9">
    <location>
        <begin position="130"/>
        <end position="148"/>
    </location>
</feature>
<evidence type="ECO:0000256" key="3">
    <source>
        <dbReference type="ARBA" id="ARBA00022448"/>
    </source>
</evidence>
<dbReference type="Gene3D" id="1.10.3720.10">
    <property type="entry name" value="MetI-like"/>
    <property type="match status" value="1"/>
</dbReference>
<name>A0A133V273_9EURY</name>
<dbReference type="InterPro" id="IPR035906">
    <property type="entry name" value="MetI-like_sf"/>
</dbReference>
<keyword evidence="6 9" id="KW-0812">Transmembrane</keyword>
<gene>
    <name evidence="11" type="ORF">AKJ42_00300</name>
</gene>
<feature type="transmembrane region" description="Helical" evidence="9">
    <location>
        <begin position="50"/>
        <end position="78"/>
    </location>
</feature>
<evidence type="ECO:0000313" key="12">
    <source>
        <dbReference type="Proteomes" id="UP000070520"/>
    </source>
</evidence>
<dbReference type="Pfam" id="PF00528">
    <property type="entry name" value="BPD_transp_1"/>
    <property type="match status" value="1"/>
</dbReference>